<keyword evidence="4" id="KW-1015">Disulfide bond</keyword>
<dbReference type="Pfam" id="PF00089">
    <property type="entry name" value="Trypsin"/>
    <property type="match status" value="1"/>
</dbReference>
<dbReference type="HOGENOM" id="CLU_006842_13_1_1"/>
<dbReference type="Proteomes" id="UP000008672">
    <property type="component" value="Unassembled WGS sequence"/>
</dbReference>
<evidence type="ECO:0000259" key="6">
    <source>
        <dbReference type="PROSITE" id="PS50240"/>
    </source>
</evidence>
<dbReference type="EMBL" id="AFYH01235329">
    <property type="status" value="NOT_ANNOTATED_CDS"/>
    <property type="molecule type" value="Genomic_DNA"/>
</dbReference>
<keyword evidence="2" id="KW-0378">Hydrolase</keyword>
<reference evidence="7" key="3">
    <citation type="submission" date="2025-09" db="UniProtKB">
        <authorList>
            <consortium name="Ensembl"/>
        </authorList>
    </citation>
    <scope>IDENTIFICATION</scope>
</reference>
<evidence type="ECO:0000256" key="1">
    <source>
        <dbReference type="ARBA" id="ARBA00022670"/>
    </source>
</evidence>
<keyword evidence="3" id="KW-0720">Serine protease</keyword>
<keyword evidence="8" id="KW-1185">Reference proteome</keyword>
<reference evidence="7" key="2">
    <citation type="submission" date="2025-08" db="UniProtKB">
        <authorList>
            <consortium name="Ensembl"/>
        </authorList>
    </citation>
    <scope>IDENTIFICATION</scope>
</reference>
<dbReference type="CDD" id="cd00190">
    <property type="entry name" value="Tryp_SPc"/>
    <property type="match status" value="1"/>
</dbReference>
<dbReference type="SUPFAM" id="SSF50494">
    <property type="entry name" value="Trypsin-like serine proteases"/>
    <property type="match status" value="1"/>
</dbReference>
<dbReference type="Ensembl" id="ENSLACT00000002377.1">
    <property type="protein sequence ID" value="ENSLACP00000002357.1"/>
    <property type="gene ID" value="ENSLACG00000002107.1"/>
</dbReference>
<accession>H2ZY86</accession>
<organism evidence="7 8">
    <name type="scientific">Latimeria chalumnae</name>
    <name type="common">Coelacanth</name>
    <dbReference type="NCBI Taxonomy" id="7897"/>
    <lineage>
        <taxon>Eukaryota</taxon>
        <taxon>Metazoa</taxon>
        <taxon>Chordata</taxon>
        <taxon>Craniata</taxon>
        <taxon>Vertebrata</taxon>
        <taxon>Euteleostomi</taxon>
        <taxon>Coelacanthiformes</taxon>
        <taxon>Coelacanthidae</taxon>
        <taxon>Latimeria</taxon>
    </lineage>
</organism>
<proteinExistence type="predicted"/>
<dbReference type="EMBL" id="AFYH01235330">
    <property type="status" value="NOT_ANNOTATED_CDS"/>
    <property type="molecule type" value="Genomic_DNA"/>
</dbReference>
<feature type="domain" description="Peptidase S1" evidence="6">
    <location>
        <begin position="1"/>
        <end position="170"/>
    </location>
</feature>
<dbReference type="GO" id="GO:0004252">
    <property type="term" value="F:serine-type endopeptidase activity"/>
    <property type="evidence" value="ECO:0007669"/>
    <property type="project" value="InterPro"/>
</dbReference>
<protein>
    <recommendedName>
        <fullName evidence="6">Peptidase S1 domain-containing protein</fullName>
    </recommendedName>
</protein>
<dbReference type="GO" id="GO:0006508">
    <property type="term" value="P:proteolysis"/>
    <property type="evidence" value="ECO:0007669"/>
    <property type="project" value="UniProtKB-KW"/>
</dbReference>
<dbReference type="PANTHER" id="PTHR24252">
    <property type="entry name" value="ACROSIN-RELATED"/>
    <property type="match status" value="1"/>
</dbReference>
<dbReference type="SMART" id="SM00020">
    <property type="entry name" value="Tryp_SPc"/>
    <property type="match status" value="1"/>
</dbReference>
<dbReference type="EMBL" id="AFYH01235328">
    <property type="status" value="NOT_ANNOTATED_CDS"/>
    <property type="molecule type" value="Genomic_DNA"/>
</dbReference>
<dbReference type="InParanoid" id="H2ZY86"/>
<dbReference type="FunFam" id="2.40.10.10:FF:000003">
    <property type="entry name" value="Transmembrane serine protease 3"/>
    <property type="match status" value="1"/>
</dbReference>
<dbReference type="eggNOG" id="KOG3627">
    <property type="taxonomic scope" value="Eukaryota"/>
</dbReference>
<dbReference type="PROSITE" id="PS50240">
    <property type="entry name" value="TRYPSIN_DOM"/>
    <property type="match status" value="1"/>
</dbReference>
<evidence type="ECO:0000256" key="4">
    <source>
        <dbReference type="ARBA" id="ARBA00023157"/>
    </source>
</evidence>
<sequence>GKGLSYAVDKIIPHQKYRTKDYKYDIALMKLMAPITFNEFIQPICLPSYGEEFPAGKMCWISGWGTTEDGGDTNSVTLKSVGVPLISSAVCNQRDVYMGLITPAMICAGYLEGGKDSCQGDSGGPLACQGTSNWKLIGATNWGYGCAQKKKPGVYVRVTAYLDWIHEKMEVCGYSKS</sequence>
<dbReference type="PRINTS" id="PR00722">
    <property type="entry name" value="CHYMOTRYPSIN"/>
</dbReference>
<dbReference type="Gene3D" id="2.40.10.10">
    <property type="entry name" value="Trypsin-like serine proteases"/>
    <property type="match status" value="1"/>
</dbReference>
<evidence type="ECO:0000256" key="2">
    <source>
        <dbReference type="ARBA" id="ARBA00022801"/>
    </source>
</evidence>
<dbReference type="PANTHER" id="PTHR24252:SF27">
    <property type="entry name" value="TRANSMEMBRANE PROTEASE SERINE 3-LIKE"/>
    <property type="match status" value="1"/>
</dbReference>
<dbReference type="InterPro" id="IPR033116">
    <property type="entry name" value="TRYPSIN_SER"/>
</dbReference>
<dbReference type="STRING" id="7897.ENSLACP00000002357"/>
<dbReference type="InterPro" id="IPR009003">
    <property type="entry name" value="Peptidase_S1_PA"/>
</dbReference>
<reference evidence="8" key="1">
    <citation type="submission" date="2011-08" db="EMBL/GenBank/DDBJ databases">
        <title>The draft genome of Latimeria chalumnae.</title>
        <authorList>
            <person name="Di Palma F."/>
            <person name="Alfoldi J."/>
            <person name="Johnson J."/>
            <person name="Berlin A."/>
            <person name="Gnerre S."/>
            <person name="Jaffe D."/>
            <person name="MacCallum I."/>
            <person name="Young S."/>
            <person name="Walker B.J."/>
            <person name="Lander E."/>
            <person name="Lindblad-Toh K."/>
        </authorList>
    </citation>
    <scope>NUCLEOTIDE SEQUENCE [LARGE SCALE GENOMIC DNA]</scope>
    <source>
        <strain evidence="8">Wild caught</strain>
    </source>
</reference>
<dbReference type="InterPro" id="IPR043504">
    <property type="entry name" value="Peptidase_S1_PA_chymotrypsin"/>
</dbReference>
<keyword evidence="1" id="KW-0645">Protease</keyword>
<dbReference type="InterPro" id="IPR001314">
    <property type="entry name" value="Peptidase_S1A"/>
</dbReference>
<evidence type="ECO:0000256" key="3">
    <source>
        <dbReference type="ARBA" id="ARBA00022825"/>
    </source>
</evidence>
<dbReference type="InterPro" id="IPR001254">
    <property type="entry name" value="Trypsin_dom"/>
</dbReference>
<dbReference type="AlphaFoldDB" id="H2ZY86"/>
<evidence type="ECO:0000313" key="7">
    <source>
        <dbReference type="Ensembl" id="ENSLACP00000002357.1"/>
    </source>
</evidence>
<evidence type="ECO:0000313" key="8">
    <source>
        <dbReference type="Proteomes" id="UP000008672"/>
    </source>
</evidence>
<dbReference type="PROSITE" id="PS00135">
    <property type="entry name" value="TRYPSIN_SER"/>
    <property type="match status" value="1"/>
</dbReference>
<name>H2ZY86_LATCH</name>
<dbReference type="OMA" id="ANDECAK"/>
<keyword evidence="5" id="KW-0325">Glycoprotein</keyword>
<dbReference type="GeneTree" id="ENSGT00940000158589"/>
<evidence type="ECO:0000256" key="5">
    <source>
        <dbReference type="ARBA" id="ARBA00023180"/>
    </source>
</evidence>